<evidence type="ECO:0000256" key="2">
    <source>
        <dbReference type="SAM" id="SignalP"/>
    </source>
</evidence>
<evidence type="ECO:0000256" key="1">
    <source>
        <dbReference type="SAM" id="MobiDB-lite"/>
    </source>
</evidence>
<evidence type="ECO:0000313" key="3">
    <source>
        <dbReference type="EMBL" id="AXC50487.1"/>
    </source>
</evidence>
<dbReference type="OrthoDB" id="561052at2"/>
<name>A0A344PM82_9RHOB</name>
<sequence>MRHFIILAAAALVLPAAAGAQQCSGSPTKFRCHEADGTISDVEIQGPFTRTKGRNANTGETWSQTSQKTGKLTKTTGRAADGSKWEWTSQTIGSRTFTHGVDSRGRSFSYQCDAFRCY</sequence>
<keyword evidence="2" id="KW-0732">Signal</keyword>
<proteinExistence type="predicted"/>
<dbReference type="Proteomes" id="UP000252023">
    <property type="component" value="Chromosome"/>
</dbReference>
<organism evidence="3 4">
    <name type="scientific">Paracoccus suum</name>
    <dbReference type="NCBI Taxonomy" id="2259340"/>
    <lineage>
        <taxon>Bacteria</taxon>
        <taxon>Pseudomonadati</taxon>
        <taxon>Pseudomonadota</taxon>
        <taxon>Alphaproteobacteria</taxon>
        <taxon>Rhodobacterales</taxon>
        <taxon>Paracoccaceae</taxon>
        <taxon>Paracoccus</taxon>
    </lineage>
</organism>
<feature type="chain" id="PRO_5016566576" evidence="2">
    <location>
        <begin position="21"/>
        <end position="118"/>
    </location>
</feature>
<dbReference type="AlphaFoldDB" id="A0A344PM82"/>
<accession>A0A344PM82</accession>
<reference evidence="4" key="1">
    <citation type="submission" date="2018-07" db="EMBL/GenBank/DDBJ databases">
        <title>Genome sequencing of Paracoccus sp. SC2-6.</title>
        <authorList>
            <person name="Heo J."/>
            <person name="Kim S.-J."/>
            <person name="Kwon S.-W."/>
        </authorList>
    </citation>
    <scope>NUCLEOTIDE SEQUENCE [LARGE SCALE GENOMIC DNA]</scope>
    <source>
        <strain evidence="4">SC2-6</strain>
    </source>
</reference>
<feature type="signal peptide" evidence="2">
    <location>
        <begin position="1"/>
        <end position="20"/>
    </location>
</feature>
<evidence type="ECO:0000313" key="4">
    <source>
        <dbReference type="Proteomes" id="UP000252023"/>
    </source>
</evidence>
<gene>
    <name evidence="3" type="ORF">DRW48_13075</name>
</gene>
<feature type="compositionally biased region" description="Polar residues" evidence="1">
    <location>
        <begin position="54"/>
        <end position="76"/>
    </location>
</feature>
<dbReference type="KEGG" id="pars:DRW48_13075"/>
<protein>
    <submittedName>
        <fullName evidence="3">Uncharacterized protein</fullName>
    </submittedName>
</protein>
<dbReference type="EMBL" id="CP030918">
    <property type="protein sequence ID" value="AXC50487.1"/>
    <property type="molecule type" value="Genomic_DNA"/>
</dbReference>
<keyword evidence="4" id="KW-1185">Reference proteome</keyword>
<dbReference type="RefSeq" id="WP_114076804.1">
    <property type="nucleotide sequence ID" value="NZ_CP030918.1"/>
</dbReference>
<feature type="region of interest" description="Disordered" evidence="1">
    <location>
        <begin position="49"/>
        <end position="80"/>
    </location>
</feature>